<dbReference type="CDD" id="cd07821">
    <property type="entry name" value="PYR_PYL_RCAR_like"/>
    <property type="match status" value="1"/>
</dbReference>
<reference evidence="2 3" key="2">
    <citation type="submission" date="2014-07" db="EMBL/GenBank/DDBJ databases">
        <authorList>
            <person name="Zhang J.E."/>
            <person name="Yang H."/>
            <person name="Guo J."/>
            <person name="Deng Z."/>
            <person name="Luo H."/>
            <person name="Luo M."/>
            <person name="Zhao B."/>
        </authorList>
    </citation>
    <scope>NUCLEOTIDE SEQUENCE [LARGE SCALE GENOMIC DNA]</scope>
    <source>
        <strain evidence="2">ATCC 10762</strain>
        <strain evidence="3">ATCC 10762 / DSM 40127 / CCM 3239 / JCM 4008 / LMG 5968 / NBRC 12843 / NCIMB 8234 / A-377</strain>
    </source>
</reference>
<evidence type="ECO:0000313" key="2">
    <source>
        <dbReference type="EMBL" id="OEV35663.1"/>
    </source>
</evidence>
<dbReference type="InterPro" id="IPR019587">
    <property type="entry name" value="Polyketide_cyclase/dehydratase"/>
</dbReference>
<reference evidence="3" key="4">
    <citation type="submission" date="2016-08" db="EMBL/GenBank/DDBJ databases">
        <title>Sequencing, assembly and comparative genomics of S. aureofaciens ATCC 10762.</title>
        <authorList>
            <person name="Gradnigo J.S."/>
            <person name="Johnson N."/>
            <person name="Somerville G.A."/>
        </authorList>
    </citation>
    <scope>NUCLEOTIDE SEQUENCE [LARGE SCALE GENOMIC DNA]</scope>
    <source>
        <strain evidence="3">ATCC 10762 / DSM 40127 / CCM 3239 / JCM 4008 / LMG 5968 / NBRC 12843 / NCIMB 8234 / A-377</strain>
    </source>
</reference>
<dbReference type="PANTHER" id="PTHR39332">
    <property type="entry name" value="BLL4707 PROTEIN"/>
    <property type="match status" value="1"/>
</dbReference>
<dbReference type="OrthoDB" id="6024794at2"/>
<comment type="caution">
    <text evidence="2">The sequence shown here is derived from an EMBL/GenBank/DDBJ whole genome shotgun (WGS) entry which is preliminary data.</text>
</comment>
<protein>
    <submittedName>
        <fullName evidence="1">Polyketide cyclase</fullName>
    </submittedName>
</protein>
<keyword evidence="3" id="KW-1185">Reference proteome</keyword>
<dbReference type="Proteomes" id="UP000610124">
    <property type="component" value="Unassembled WGS sequence"/>
</dbReference>
<accession>A0A8H9HFU5</accession>
<dbReference type="GeneID" id="97484343"/>
<reference evidence="2" key="3">
    <citation type="submission" date="2016-08" db="EMBL/GenBank/DDBJ databases">
        <title>Sequencing, Assembly and Comparative Genomics of S. aureofaciens ATCC 10762.</title>
        <authorList>
            <person name="Gradnigo J.S."/>
            <person name="Johnson N."/>
            <person name="Somerville G.A."/>
        </authorList>
    </citation>
    <scope>NUCLEOTIDE SEQUENCE [LARGE SCALE GENOMIC DNA]</scope>
    <source>
        <strain evidence="2">ATCC 10762</strain>
    </source>
</reference>
<proteinExistence type="predicted"/>
<dbReference type="Gene3D" id="3.30.530.20">
    <property type="match status" value="1"/>
</dbReference>
<evidence type="ECO:0000313" key="3">
    <source>
        <dbReference type="Proteomes" id="UP000037395"/>
    </source>
</evidence>
<dbReference type="SUPFAM" id="SSF55961">
    <property type="entry name" value="Bet v1-like"/>
    <property type="match status" value="1"/>
</dbReference>
<reference evidence="1" key="5">
    <citation type="submission" date="2020-09" db="EMBL/GenBank/DDBJ databases">
        <authorList>
            <person name="Sun Q."/>
            <person name="Ohkuma M."/>
        </authorList>
    </citation>
    <scope>NUCLEOTIDE SEQUENCE</scope>
    <source>
        <strain evidence="1">JCM 4434</strain>
    </source>
</reference>
<organism evidence="2 3">
    <name type="scientific">Kitasatospora aureofaciens</name>
    <name type="common">Streptomyces aureofaciens</name>
    <dbReference type="NCBI Taxonomy" id="1894"/>
    <lineage>
        <taxon>Bacteria</taxon>
        <taxon>Bacillati</taxon>
        <taxon>Actinomycetota</taxon>
        <taxon>Actinomycetes</taxon>
        <taxon>Kitasatosporales</taxon>
        <taxon>Streptomycetaceae</taxon>
        <taxon>Kitasatospora</taxon>
    </lineage>
</organism>
<name>A0A1E7N5D4_KITAU</name>
<dbReference type="AlphaFoldDB" id="A0A1E7N5D4"/>
<reference evidence="1" key="1">
    <citation type="journal article" date="2014" name="Int. J. Syst. Evol. Microbiol.">
        <title>Complete genome sequence of Corynebacterium casei LMG S-19264T (=DSM 44701T), isolated from a smear-ripened cheese.</title>
        <authorList>
            <consortium name="US DOE Joint Genome Institute (JGI-PGF)"/>
            <person name="Walter F."/>
            <person name="Albersmeier A."/>
            <person name="Kalinowski J."/>
            <person name="Ruckert C."/>
        </authorList>
    </citation>
    <scope>NUCLEOTIDE SEQUENCE</scope>
    <source>
        <strain evidence="1">JCM 4434</strain>
    </source>
</reference>
<accession>A0A1E7N5D4</accession>
<dbReference type="InterPro" id="IPR023393">
    <property type="entry name" value="START-like_dom_sf"/>
</dbReference>
<dbReference type="Proteomes" id="UP000037395">
    <property type="component" value="Unassembled WGS sequence"/>
</dbReference>
<dbReference type="PANTHER" id="PTHR39332:SF7">
    <property type="entry name" value="SRPBCC FAMILY PROTEIN"/>
    <property type="match status" value="1"/>
</dbReference>
<dbReference type="Pfam" id="PF10604">
    <property type="entry name" value="Polyketide_cyc2"/>
    <property type="match status" value="1"/>
</dbReference>
<dbReference type="EMBL" id="JPRF03000032">
    <property type="protein sequence ID" value="OEV35663.1"/>
    <property type="molecule type" value="Genomic_DNA"/>
</dbReference>
<dbReference type="KEGG" id="kau:B6264_19825"/>
<evidence type="ECO:0000313" key="1">
    <source>
        <dbReference type="EMBL" id="GGU62604.1"/>
    </source>
</evidence>
<sequence length="144" mass="15973">MAVLTVSTVVEAPAERVWELVGDFHALGDWHPHLPPSRLGNGLAGNAIGSVRVFELPDGVVLHETLLAYDDEARSYTYSFPDGTFHFDGYRATLRVTPVTELAASFVEWSVRYDIEAEHRKDSTERVHGVFTTGLAGLRERFAS</sequence>
<dbReference type="RefSeq" id="WP_030281775.1">
    <property type="nucleotide sequence ID" value="NZ_BMUB01000002.1"/>
</dbReference>
<dbReference type="EMBL" id="BMUB01000002">
    <property type="protein sequence ID" value="GGU62604.1"/>
    <property type="molecule type" value="Genomic_DNA"/>
</dbReference>
<gene>
    <name evidence="1" type="ORF">GCM10010502_11770</name>
    <name evidence="2" type="ORF">HS99_0007055</name>
</gene>